<evidence type="ECO:0000313" key="2">
    <source>
        <dbReference type="EMBL" id="KAK9765517.1"/>
    </source>
</evidence>
<sequence>MVFESNDAGVPFVIVHSDLTPDDFDFEDYDQCPKGLHTQRTNLNDPIWQVQVTYFRCGRVILIFEMFHLLSDGETNSILMHKWANMHSKQPYSSPVLDRSLVHASELPAPSPFPL</sequence>
<dbReference type="Proteomes" id="UP001479436">
    <property type="component" value="Unassembled WGS sequence"/>
</dbReference>
<dbReference type="InterPro" id="IPR023213">
    <property type="entry name" value="CAT-like_dom_sf"/>
</dbReference>
<evidence type="ECO:0000313" key="3">
    <source>
        <dbReference type="Proteomes" id="UP001479436"/>
    </source>
</evidence>
<keyword evidence="1" id="KW-0808">Transferase</keyword>
<dbReference type="Gene3D" id="3.30.559.10">
    <property type="entry name" value="Chloramphenicol acetyltransferase-like domain"/>
    <property type="match status" value="1"/>
</dbReference>
<organism evidence="2 3">
    <name type="scientific">Basidiobolus ranarum</name>
    <dbReference type="NCBI Taxonomy" id="34480"/>
    <lineage>
        <taxon>Eukaryota</taxon>
        <taxon>Fungi</taxon>
        <taxon>Fungi incertae sedis</taxon>
        <taxon>Zoopagomycota</taxon>
        <taxon>Entomophthoromycotina</taxon>
        <taxon>Basidiobolomycetes</taxon>
        <taxon>Basidiobolales</taxon>
        <taxon>Basidiobolaceae</taxon>
        <taxon>Basidiobolus</taxon>
    </lineage>
</organism>
<dbReference type="InterPro" id="IPR050317">
    <property type="entry name" value="Plant_Fungal_Acyltransferase"/>
</dbReference>
<protein>
    <submittedName>
        <fullName evidence="2">Uncharacterized protein</fullName>
    </submittedName>
</protein>
<comment type="caution">
    <text evidence="2">The sequence shown here is derived from an EMBL/GenBank/DDBJ whole genome shotgun (WGS) entry which is preliminary data.</text>
</comment>
<accession>A0ABR2WVJ4</accession>
<reference evidence="2 3" key="1">
    <citation type="submission" date="2023-04" db="EMBL/GenBank/DDBJ databases">
        <title>Genome of Basidiobolus ranarum AG-B5.</title>
        <authorList>
            <person name="Stajich J.E."/>
            <person name="Carter-House D."/>
            <person name="Gryganskyi A."/>
        </authorList>
    </citation>
    <scope>NUCLEOTIDE SEQUENCE [LARGE SCALE GENOMIC DNA]</scope>
    <source>
        <strain evidence="2 3">AG-B5</strain>
    </source>
</reference>
<dbReference type="SUPFAM" id="SSF52777">
    <property type="entry name" value="CoA-dependent acyltransferases"/>
    <property type="match status" value="1"/>
</dbReference>
<evidence type="ECO:0000256" key="1">
    <source>
        <dbReference type="ARBA" id="ARBA00022679"/>
    </source>
</evidence>
<dbReference type="PANTHER" id="PTHR31642">
    <property type="entry name" value="TRICHOTHECENE 3-O-ACETYLTRANSFERASE"/>
    <property type="match status" value="1"/>
</dbReference>
<dbReference type="PANTHER" id="PTHR31642:SF310">
    <property type="entry name" value="FATTY ALCOHOL:CAFFEOYL-COA ACYLTRANSFERASE"/>
    <property type="match status" value="1"/>
</dbReference>
<gene>
    <name evidence="2" type="ORF">K7432_006105</name>
</gene>
<proteinExistence type="predicted"/>
<keyword evidence="3" id="KW-1185">Reference proteome</keyword>
<name>A0ABR2WVJ4_9FUNG</name>
<dbReference type="EMBL" id="JASJQH010000259">
    <property type="protein sequence ID" value="KAK9765517.1"/>
    <property type="molecule type" value="Genomic_DNA"/>
</dbReference>
<dbReference type="Pfam" id="PF02458">
    <property type="entry name" value="Transferase"/>
    <property type="match status" value="1"/>
</dbReference>